<dbReference type="InterPro" id="IPR014729">
    <property type="entry name" value="Rossmann-like_a/b/a_fold"/>
</dbReference>
<comment type="similarity">
    <text evidence="1">Belongs to the DNA photolyase class-1 family.</text>
</comment>
<dbReference type="GO" id="GO:0003677">
    <property type="term" value="F:DNA binding"/>
    <property type="evidence" value="ECO:0000318"/>
    <property type="project" value="GO_Central"/>
</dbReference>
<organism evidence="4 5">
    <name type="scientific">Marchantia polymorpha</name>
    <name type="common">Common liverwort</name>
    <name type="synonym">Marchantia aquatica</name>
    <dbReference type="NCBI Taxonomy" id="3197"/>
    <lineage>
        <taxon>Eukaryota</taxon>
        <taxon>Viridiplantae</taxon>
        <taxon>Streptophyta</taxon>
        <taxon>Embryophyta</taxon>
        <taxon>Marchantiophyta</taxon>
        <taxon>Marchantiopsida</taxon>
        <taxon>Marchantiidae</taxon>
        <taxon>Marchantiales</taxon>
        <taxon>Marchantiaceae</taxon>
        <taxon>Marchantia</taxon>
    </lineage>
</organism>
<proteinExistence type="inferred from homology"/>
<dbReference type="InterPro" id="IPR002081">
    <property type="entry name" value="Cryptochrome/DNA_photolyase_1"/>
</dbReference>
<dbReference type="PANTHER" id="PTHR11455">
    <property type="entry name" value="CRYPTOCHROME"/>
    <property type="match status" value="1"/>
</dbReference>
<dbReference type="GO" id="GO:0003904">
    <property type="term" value="F:deoxyribodipyrimidine photo-lyase activity"/>
    <property type="evidence" value="ECO:0000318"/>
    <property type="project" value="GO_Central"/>
</dbReference>
<dbReference type="InterPro" id="IPR006050">
    <property type="entry name" value="DNA_photolyase_N"/>
</dbReference>
<dbReference type="SUPFAM" id="SSF52425">
    <property type="entry name" value="Cryptochrome/photolyase, N-terminal domain"/>
    <property type="match status" value="1"/>
</dbReference>
<protein>
    <recommendedName>
        <fullName evidence="3">Photolyase/cryptochrome alpha/beta domain-containing protein</fullName>
    </recommendedName>
</protein>
<keyword evidence="5" id="KW-1185">Reference proteome</keyword>
<dbReference type="InterPro" id="IPR036155">
    <property type="entry name" value="Crypto/Photolyase_N_sf"/>
</dbReference>
<dbReference type="GO" id="GO:0000719">
    <property type="term" value="P:photoreactive repair"/>
    <property type="evidence" value="ECO:0000318"/>
    <property type="project" value="GO_Central"/>
</dbReference>
<evidence type="ECO:0000259" key="3">
    <source>
        <dbReference type="PROSITE" id="PS51645"/>
    </source>
</evidence>
<accession>A0A2R6XQL6</accession>
<name>A0A2R6XQL6_MARPO</name>
<gene>
    <name evidence="4" type="ORF">MARPO_0005s0054</name>
</gene>
<dbReference type="Gramene" id="Mp1g05530.1">
    <property type="protein sequence ID" value="Mp1g05530.1.cds"/>
    <property type="gene ID" value="Mp1g05530"/>
</dbReference>
<sequence>MANFDDLELILDSNVERASGGGVAEHFEFEKPLQSNGCSSHLRERVNTAETGSGDGEEEIVVASRDDLDSSKPFMVPGAASLTMAMGSLLSLSHVSPPVHRLGFAPSKKVLKTDTSAKKTINSSPVVGASQMDVSMGSSITKTVKKSVGSISPFPDYQRLHGSQFGEPRNPAGLRKATIVWFRNDLRVHDNEALVQASNDSMSIVPVYCFDPRDYGKSSSGFDKTGPYRAKFLLECVSNLRDNLRERGSELIVRIGRPEEVLVSLAKTVGADALYAHLEVAHEEMNAEEKVSAALKEEGVESKYFWGSTLFHVDDLPFKLEDMPSNYGGFRDNVQGVEVRATIEAPKHLKGLPVGGSVKAGEIPSLQELGLNPSAINRPETPVSGARPGFSGNEPSDGELALNLALSLAKDFPQEEDEDEKHTAYGGALLIGGENEALQRLRSFVVEASSLSETKSRTADKAGESLYGANFSCKISPWLAMGCLSPRRMFEDLHQSNKKVAPASAAKCGVTDDNGLNWLVFELLWRDFFRFITKKFGAGKKSSTPATACTGALSPA</sequence>
<dbReference type="Pfam" id="PF00875">
    <property type="entry name" value="DNA_photolyase"/>
    <property type="match status" value="1"/>
</dbReference>
<feature type="binding site" evidence="2">
    <location>
        <begin position="522"/>
        <end position="529"/>
    </location>
    <ligand>
        <name>FAD</name>
        <dbReference type="ChEBI" id="CHEBI:57692"/>
    </ligand>
</feature>
<dbReference type="PANTHER" id="PTHR11455:SF2">
    <property type="entry name" value="BLUE-LIGHT PHOTORECEPTOR PHR2"/>
    <property type="match status" value="1"/>
</dbReference>
<dbReference type="PROSITE" id="PS51645">
    <property type="entry name" value="PHR_CRY_ALPHA_BETA"/>
    <property type="match status" value="1"/>
</dbReference>
<dbReference type="OrthoDB" id="435881at2759"/>
<dbReference type="SUPFAM" id="SSF48173">
    <property type="entry name" value="Cryptochrome/photolyase FAD-binding domain"/>
    <property type="match status" value="1"/>
</dbReference>
<keyword evidence="2" id="KW-0285">Flavoprotein</keyword>
<dbReference type="GO" id="GO:0071949">
    <property type="term" value="F:FAD binding"/>
    <property type="evidence" value="ECO:0000318"/>
    <property type="project" value="GO_Central"/>
</dbReference>
<evidence type="ECO:0000313" key="4">
    <source>
        <dbReference type="EMBL" id="PTQ48384.1"/>
    </source>
</evidence>
<dbReference type="InterPro" id="IPR036134">
    <property type="entry name" value="Crypto/Photolyase_FAD-like_sf"/>
</dbReference>
<feature type="domain" description="Photolyase/cryptochrome alpha/beta" evidence="3">
    <location>
        <begin position="176"/>
        <end position="310"/>
    </location>
</feature>
<evidence type="ECO:0000313" key="5">
    <source>
        <dbReference type="Proteomes" id="UP000244005"/>
    </source>
</evidence>
<evidence type="ECO:0000256" key="1">
    <source>
        <dbReference type="ARBA" id="ARBA00005862"/>
    </source>
</evidence>
<dbReference type="AlphaFoldDB" id="A0A2R6XQL6"/>
<comment type="cofactor">
    <cofactor evidence="2">
        <name>FAD</name>
        <dbReference type="ChEBI" id="CHEBI:57692"/>
    </cofactor>
    <text evidence="2">Binds 1 FAD per subunit.</text>
</comment>
<evidence type="ECO:0000256" key="2">
    <source>
        <dbReference type="PIRSR" id="PIRSR602081-1"/>
    </source>
</evidence>
<dbReference type="Gene3D" id="1.25.40.80">
    <property type="match status" value="1"/>
</dbReference>
<dbReference type="Gene3D" id="3.40.50.620">
    <property type="entry name" value="HUPs"/>
    <property type="match status" value="1"/>
</dbReference>
<reference evidence="5" key="1">
    <citation type="journal article" date="2017" name="Cell">
        <title>Insights into land plant evolution garnered from the Marchantia polymorpha genome.</title>
        <authorList>
            <person name="Bowman J.L."/>
            <person name="Kohchi T."/>
            <person name="Yamato K.T."/>
            <person name="Jenkins J."/>
            <person name="Shu S."/>
            <person name="Ishizaki K."/>
            <person name="Yamaoka S."/>
            <person name="Nishihama R."/>
            <person name="Nakamura Y."/>
            <person name="Berger F."/>
            <person name="Adam C."/>
            <person name="Aki S.S."/>
            <person name="Althoff F."/>
            <person name="Araki T."/>
            <person name="Arteaga-Vazquez M.A."/>
            <person name="Balasubrmanian S."/>
            <person name="Barry K."/>
            <person name="Bauer D."/>
            <person name="Boehm C.R."/>
            <person name="Briginshaw L."/>
            <person name="Caballero-Perez J."/>
            <person name="Catarino B."/>
            <person name="Chen F."/>
            <person name="Chiyoda S."/>
            <person name="Chovatia M."/>
            <person name="Davies K.M."/>
            <person name="Delmans M."/>
            <person name="Demura T."/>
            <person name="Dierschke T."/>
            <person name="Dolan L."/>
            <person name="Dorantes-Acosta A.E."/>
            <person name="Eklund D.M."/>
            <person name="Florent S.N."/>
            <person name="Flores-Sandoval E."/>
            <person name="Fujiyama A."/>
            <person name="Fukuzawa H."/>
            <person name="Galik B."/>
            <person name="Grimanelli D."/>
            <person name="Grimwood J."/>
            <person name="Grossniklaus U."/>
            <person name="Hamada T."/>
            <person name="Haseloff J."/>
            <person name="Hetherington A.J."/>
            <person name="Higo A."/>
            <person name="Hirakawa Y."/>
            <person name="Hundley H.N."/>
            <person name="Ikeda Y."/>
            <person name="Inoue K."/>
            <person name="Inoue S.I."/>
            <person name="Ishida S."/>
            <person name="Jia Q."/>
            <person name="Kakita M."/>
            <person name="Kanazawa T."/>
            <person name="Kawai Y."/>
            <person name="Kawashima T."/>
            <person name="Kennedy M."/>
            <person name="Kinose K."/>
            <person name="Kinoshita T."/>
            <person name="Kohara Y."/>
            <person name="Koide E."/>
            <person name="Komatsu K."/>
            <person name="Kopischke S."/>
            <person name="Kubo M."/>
            <person name="Kyozuka J."/>
            <person name="Lagercrantz U."/>
            <person name="Lin S.S."/>
            <person name="Lindquist E."/>
            <person name="Lipzen A.M."/>
            <person name="Lu C.W."/>
            <person name="De Luna E."/>
            <person name="Martienssen R.A."/>
            <person name="Minamino N."/>
            <person name="Mizutani M."/>
            <person name="Mizutani M."/>
            <person name="Mochizuki N."/>
            <person name="Monte I."/>
            <person name="Mosher R."/>
            <person name="Nagasaki H."/>
            <person name="Nakagami H."/>
            <person name="Naramoto S."/>
            <person name="Nishitani K."/>
            <person name="Ohtani M."/>
            <person name="Okamoto T."/>
            <person name="Okumura M."/>
            <person name="Phillips J."/>
            <person name="Pollak B."/>
            <person name="Reinders A."/>
            <person name="Rovekamp M."/>
            <person name="Sano R."/>
            <person name="Sawa S."/>
            <person name="Schmid M.W."/>
            <person name="Shirakawa M."/>
            <person name="Solano R."/>
            <person name="Spunde A."/>
            <person name="Suetsugu N."/>
            <person name="Sugano S."/>
            <person name="Sugiyama A."/>
            <person name="Sun R."/>
            <person name="Suzuki Y."/>
            <person name="Takenaka M."/>
            <person name="Takezawa D."/>
            <person name="Tomogane H."/>
            <person name="Tsuzuki M."/>
            <person name="Ueda T."/>
            <person name="Umeda M."/>
            <person name="Ward J.M."/>
            <person name="Watanabe Y."/>
            <person name="Yazaki K."/>
            <person name="Yokoyama R."/>
            <person name="Yoshitake Y."/>
            <person name="Yotsui I."/>
            <person name="Zachgo S."/>
            <person name="Schmutz J."/>
        </authorList>
    </citation>
    <scope>NUCLEOTIDE SEQUENCE [LARGE SCALE GENOMIC DNA]</scope>
    <source>
        <strain evidence="5">Tak-1</strain>
    </source>
</reference>
<dbReference type="EMBL" id="KZ772677">
    <property type="protein sequence ID" value="PTQ48384.1"/>
    <property type="molecule type" value="Genomic_DNA"/>
</dbReference>
<feature type="binding site" evidence="2">
    <location>
        <begin position="472"/>
        <end position="476"/>
    </location>
    <ligand>
        <name>FAD</name>
        <dbReference type="ChEBI" id="CHEBI:57692"/>
    </ligand>
</feature>
<keyword evidence="2" id="KW-0274">FAD</keyword>
<dbReference type="Proteomes" id="UP000244005">
    <property type="component" value="Unassembled WGS sequence"/>
</dbReference>
<dbReference type="OMA" id="MAPAYTS"/>